<gene>
    <name evidence="9" type="ORF">SAMN02583745_01304</name>
</gene>
<dbReference type="Pfam" id="PF13091">
    <property type="entry name" value="PLDc_2"/>
    <property type="match status" value="2"/>
</dbReference>
<dbReference type="STRING" id="1123402.SAMN02583745_01304"/>
<dbReference type="PROSITE" id="PS50035">
    <property type="entry name" value="PLD"/>
    <property type="match status" value="1"/>
</dbReference>
<dbReference type="RefSeq" id="WP_093318791.1">
    <property type="nucleotide sequence ID" value="NZ_FOHV01000008.1"/>
</dbReference>
<keyword evidence="10" id="KW-1185">Reference proteome</keyword>
<feature type="domain" description="PLD phosphodiesterase" evidence="8">
    <location>
        <begin position="357"/>
        <end position="384"/>
    </location>
</feature>
<dbReference type="GO" id="GO:0005829">
    <property type="term" value="C:cytosol"/>
    <property type="evidence" value="ECO:0007669"/>
    <property type="project" value="TreeGrafter"/>
</dbReference>
<dbReference type="InterPro" id="IPR001736">
    <property type="entry name" value="PLipase_D/transphosphatidylase"/>
</dbReference>
<sequence length="456" mass="52952">MLSFFSREDALFCIEKLPKATLDKSAISFYNSPKHYSEELFKQIAQAKTRIYLVALYFENDEAGQKVIDALYQAKKNQPQLEVKIFVDWHRAQRGRIGESETLTNADWYSKIRDKMTPLNIEFYGVPINTREALGVLHFKGAVFDDNILFTGASINNVYLHHLDKYRFDRYHLIKSKNLSDSFVCFIEKKLLPEIAVKRLDSLVRPKTQEFKKSIKQLRKKLMDAAFELEGETDSDASIIDPITVTPIVGLGNKNAFNKLIGQLLIVAEKDIVICTPYFNLPTLITKILRQMLKKGVKVKIVIGDKTANDFYIPETEPFRAIGGLPYLYELNLKKFMKSNQKFIDKDLLSINLWKDGDNTYHLKGVWIDEEWMLITGNNLNPRAWRLDLENGLLIRDKEKFLIEKKHQELSNILTNTTQVAHHSNLDTIDNYPLKVKKLIRRVKRLRLDKIINRIL</sequence>
<reference evidence="10" key="1">
    <citation type="submission" date="2016-10" db="EMBL/GenBank/DDBJ databases">
        <authorList>
            <person name="Varghese N."/>
            <person name="Submissions S."/>
        </authorList>
    </citation>
    <scope>NUCLEOTIDE SEQUENCE [LARGE SCALE GENOMIC DNA]</scope>
    <source>
        <strain evidence="10">DSM 18579</strain>
    </source>
</reference>
<dbReference type="CDD" id="cd09136">
    <property type="entry name" value="PLDc_PSS_G_neg_2"/>
    <property type="match status" value="1"/>
</dbReference>
<evidence type="ECO:0000259" key="8">
    <source>
        <dbReference type="PROSITE" id="PS50035"/>
    </source>
</evidence>
<evidence type="ECO:0000313" key="9">
    <source>
        <dbReference type="EMBL" id="SET07591.1"/>
    </source>
</evidence>
<dbReference type="CDD" id="cd09134">
    <property type="entry name" value="PLDc_PSS_G_neg_1"/>
    <property type="match status" value="1"/>
</dbReference>
<dbReference type="PANTHER" id="PTHR12586">
    <property type="entry name" value="CDP-DIACYLGLYCEROL--SERINE O-PHOSPHATIDYLTRANSFERASE"/>
    <property type="match status" value="1"/>
</dbReference>
<protein>
    <submittedName>
        <fullName evidence="9">CDP-diacylglycerol---serine O-phosphatidyltransferase</fullName>
    </submittedName>
</protein>
<keyword evidence="2" id="KW-0444">Lipid biosynthesis</keyword>
<dbReference type="OrthoDB" id="8543662at2"/>
<dbReference type="SUPFAM" id="SSF56024">
    <property type="entry name" value="Phospholipase D/nuclease"/>
    <property type="match status" value="2"/>
</dbReference>
<dbReference type="AlphaFoldDB" id="A0A1I0BMU9"/>
<evidence type="ECO:0000256" key="5">
    <source>
        <dbReference type="ARBA" id="ARBA00023098"/>
    </source>
</evidence>
<evidence type="ECO:0000256" key="1">
    <source>
        <dbReference type="ARBA" id="ARBA00010682"/>
    </source>
</evidence>
<dbReference type="Gene3D" id="3.30.870.10">
    <property type="entry name" value="Endonuclease Chain A"/>
    <property type="match status" value="2"/>
</dbReference>
<dbReference type="PIRSF" id="PIRSF000850">
    <property type="entry name" value="Phospholipase_D_PSS"/>
    <property type="match status" value="1"/>
</dbReference>
<evidence type="ECO:0000256" key="6">
    <source>
        <dbReference type="ARBA" id="ARBA00023209"/>
    </source>
</evidence>
<keyword evidence="3 9" id="KW-0808">Transferase</keyword>
<accession>A0A1I0BMU9</accession>
<dbReference type="EMBL" id="FOHV01000008">
    <property type="protein sequence ID" value="SET07591.1"/>
    <property type="molecule type" value="Genomic_DNA"/>
</dbReference>
<evidence type="ECO:0000313" key="10">
    <source>
        <dbReference type="Proteomes" id="UP000242642"/>
    </source>
</evidence>
<evidence type="ECO:0000256" key="7">
    <source>
        <dbReference type="ARBA" id="ARBA00023264"/>
    </source>
</evidence>
<keyword evidence="4" id="KW-0677">Repeat</keyword>
<dbReference type="SMART" id="SM00155">
    <property type="entry name" value="PLDc"/>
    <property type="match status" value="2"/>
</dbReference>
<evidence type="ECO:0000256" key="2">
    <source>
        <dbReference type="ARBA" id="ARBA00022516"/>
    </source>
</evidence>
<dbReference type="GO" id="GO:0003882">
    <property type="term" value="F:CDP-diacylglycerol-serine O-phosphatidyltransferase activity"/>
    <property type="evidence" value="ECO:0007669"/>
    <property type="project" value="TreeGrafter"/>
</dbReference>
<keyword evidence="6" id="KW-0594">Phospholipid biosynthesis</keyword>
<proteinExistence type="inferred from homology"/>
<dbReference type="InterPro" id="IPR016270">
    <property type="entry name" value="PGS1"/>
</dbReference>
<dbReference type="InterPro" id="IPR025202">
    <property type="entry name" value="PLD-like_dom"/>
</dbReference>
<organism evidence="9 10">
    <name type="scientific">Thorsellia anophelis DSM 18579</name>
    <dbReference type="NCBI Taxonomy" id="1123402"/>
    <lineage>
        <taxon>Bacteria</taxon>
        <taxon>Pseudomonadati</taxon>
        <taxon>Pseudomonadota</taxon>
        <taxon>Gammaproteobacteria</taxon>
        <taxon>Enterobacterales</taxon>
        <taxon>Thorselliaceae</taxon>
        <taxon>Thorsellia</taxon>
    </lineage>
</organism>
<dbReference type="GO" id="GO:0032049">
    <property type="term" value="P:cardiolipin biosynthetic process"/>
    <property type="evidence" value="ECO:0007669"/>
    <property type="project" value="InterPro"/>
</dbReference>
<dbReference type="PANTHER" id="PTHR12586:SF1">
    <property type="entry name" value="CDP-DIACYLGLYCEROL--GLYCEROL-3-PHOSPHATE 3-PHOSPHATIDYLTRANSFERASE, MITOCHONDRIAL"/>
    <property type="match status" value="1"/>
</dbReference>
<comment type="similarity">
    <text evidence="1">Belongs to the CDP-alcohol phosphatidyltransferase class-II family.</text>
</comment>
<dbReference type="NCBIfam" id="NF006946">
    <property type="entry name" value="PRK09428.1"/>
    <property type="match status" value="1"/>
</dbReference>
<name>A0A1I0BMU9_9GAMM</name>
<evidence type="ECO:0000256" key="3">
    <source>
        <dbReference type="ARBA" id="ARBA00022679"/>
    </source>
</evidence>
<dbReference type="GO" id="GO:0008444">
    <property type="term" value="F:CDP-diacylglycerol-glycerol-3-phosphate 3-phosphatidyltransferase activity"/>
    <property type="evidence" value="ECO:0007669"/>
    <property type="project" value="InterPro"/>
</dbReference>
<keyword evidence="7" id="KW-1208">Phospholipid metabolism</keyword>
<dbReference type="Proteomes" id="UP000242642">
    <property type="component" value="Unassembled WGS sequence"/>
</dbReference>
<evidence type="ECO:0000256" key="4">
    <source>
        <dbReference type="ARBA" id="ARBA00022737"/>
    </source>
</evidence>
<keyword evidence="5" id="KW-0443">Lipid metabolism</keyword>